<dbReference type="STRING" id="1424294.Gferi_14250"/>
<evidence type="ECO:0000313" key="1">
    <source>
        <dbReference type="EMBL" id="AOT70630.1"/>
    </source>
</evidence>
<dbReference type="Proteomes" id="UP000095743">
    <property type="component" value="Chromosome"/>
</dbReference>
<dbReference type="OrthoDB" id="56388at2"/>
<dbReference type="RefSeq" id="WP_069977590.1">
    <property type="nucleotide sequence ID" value="NZ_CP017269.1"/>
</dbReference>
<gene>
    <name evidence="1" type="ORF">Gferi_14250</name>
</gene>
<keyword evidence="2" id="KW-1185">Reference proteome</keyword>
<dbReference type="EMBL" id="CP017269">
    <property type="protein sequence ID" value="AOT70630.1"/>
    <property type="molecule type" value="Genomic_DNA"/>
</dbReference>
<protein>
    <submittedName>
        <fullName evidence="1">Uncharacterized protein</fullName>
    </submittedName>
</protein>
<dbReference type="AlphaFoldDB" id="A0A1D8GIB0"/>
<name>A0A1D8GIB0_9FIRM</name>
<proteinExistence type="predicted"/>
<dbReference type="KEGG" id="gfe:Gferi_14250"/>
<accession>A0A1D8GIB0</accession>
<reference evidence="1 2" key="1">
    <citation type="submission" date="2016-09" db="EMBL/GenBank/DDBJ databases">
        <title>Genomic analysis reveals versatility of anaerobic energy metabolism of Geosporobacter ferrireducens IRF9 of phylum Firmicutes.</title>
        <authorList>
            <person name="Kim S.-J."/>
        </authorList>
    </citation>
    <scope>NUCLEOTIDE SEQUENCE [LARGE SCALE GENOMIC DNA]</scope>
    <source>
        <strain evidence="1 2">IRF9</strain>
    </source>
</reference>
<organism evidence="1 2">
    <name type="scientific">Geosporobacter ferrireducens</name>
    <dbReference type="NCBI Taxonomy" id="1424294"/>
    <lineage>
        <taxon>Bacteria</taxon>
        <taxon>Bacillati</taxon>
        <taxon>Bacillota</taxon>
        <taxon>Clostridia</taxon>
        <taxon>Peptostreptococcales</taxon>
        <taxon>Thermotaleaceae</taxon>
        <taxon>Geosporobacter</taxon>
    </lineage>
</organism>
<sequence>MSSQLDALLDIIEKAPDGLAKIPLIEEAIRLADCENNLRQQLALREQLIYQSGYYGDAFKIITTFPRYLSLIDENSDKVGRNEHYDLLWAFKYVINNGISFYQIPWEKIYALCEEFKNRCIQYGYSLRFYYFMQAAYGIYFSRDEEIREFFSKYQSCKRDRLSNCEACELSFDVACYLHFDQLEEALETAKPLFSGEKKCGHVPHETYQKFLYHYVTKGKLEEAEKILDKSYKLIYKNQAFLGDLDGHLLYYAITDPIKGIKIFSRHLQWVLDSKKEWSKLSFYAASWMLWENVSLRSKRKEYVLKLPQNAPFTEQDGKYKVEEIMEHCKNQALSIAAKFDKRDGQPTGSKYIDEIRTAIMSRRGL</sequence>
<evidence type="ECO:0000313" key="2">
    <source>
        <dbReference type="Proteomes" id="UP000095743"/>
    </source>
</evidence>